<dbReference type="Pfam" id="PF06172">
    <property type="entry name" value="Cupin_5"/>
    <property type="match status" value="1"/>
</dbReference>
<gene>
    <name evidence="2" type="ORF">YP76_08170</name>
</gene>
<sequence>MIGQDEAAARALIRSLDLSPHPEGGWYRETWRADAGPGTRASGTAIYFLLEAHQQSHWHRVDADEHWFWHAGVPLILSVAEEGGPVREWLLGGDVIAGQRPQGLVPAHHWQSARPMGGWTLVSCTVVPGFEFSGFTLAPEGWSPAD</sequence>
<reference evidence="2 3" key="1">
    <citation type="submission" date="2015-04" db="EMBL/GenBank/DDBJ databases">
        <title>Genome sequence of aromatic hydrocarbons-degrading Sphingobium chungbukense DJ77.</title>
        <authorList>
            <person name="Kim Y.-C."/>
            <person name="Chae J.-C."/>
        </authorList>
    </citation>
    <scope>NUCLEOTIDE SEQUENCE [LARGE SCALE GENOMIC DNA]</scope>
    <source>
        <strain evidence="2 3">DJ77</strain>
    </source>
</reference>
<dbReference type="PANTHER" id="PTHR33387">
    <property type="entry name" value="RMLC-LIKE JELLY ROLL FOLD PROTEIN"/>
    <property type="match status" value="1"/>
</dbReference>
<dbReference type="CDD" id="cd06121">
    <property type="entry name" value="cupin_YML079wp"/>
    <property type="match status" value="1"/>
</dbReference>
<protein>
    <submittedName>
        <fullName evidence="2">Cupin</fullName>
    </submittedName>
</protein>
<dbReference type="PATRIC" id="fig|56193.3.peg.1688"/>
<dbReference type="EMBL" id="LBIC01000003">
    <property type="protein sequence ID" value="KKW92864.1"/>
    <property type="molecule type" value="Genomic_DNA"/>
</dbReference>
<dbReference type="InterPro" id="IPR014710">
    <property type="entry name" value="RmlC-like_jellyroll"/>
</dbReference>
<evidence type="ECO:0000313" key="3">
    <source>
        <dbReference type="Proteomes" id="UP000033874"/>
    </source>
</evidence>
<proteinExistence type="predicted"/>
<dbReference type="SUPFAM" id="SSF51182">
    <property type="entry name" value="RmlC-like cupins"/>
    <property type="match status" value="1"/>
</dbReference>
<evidence type="ECO:0000259" key="1">
    <source>
        <dbReference type="Pfam" id="PF06172"/>
    </source>
</evidence>
<name>A0A0M3AWB2_9SPHN</name>
<dbReference type="Gene3D" id="2.60.120.10">
    <property type="entry name" value="Jelly Rolls"/>
    <property type="match status" value="1"/>
</dbReference>
<evidence type="ECO:0000313" key="2">
    <source>
        <dbReference type="EMBL" id="KKW92864.1"/>
    </source>
</evidence>
<dbReference type="InterPro" id="IPR011051">
    <property type="entry name" value="RmlC_Cupin_sf"/>
</dbReference>
<comment type="caution">
    <text evidence="2">The sequence shown here is derived from an EMBL/GenBank/DDBJ whole genome shotgun (WGS) entry which is preliminary data.</text>
</comment>
<feature type="domain" description="DUF985" evidence="1">
    <location>
        <begin position="11"/>
        <end position="138"/>
    </location>
</feature>
<keyword evidence="3" id="KW-1185">Reference proteome</keyword>
<dbReference type="InterPro" id="IPR039935">
    <property type="entry name" value="YML079W-like"/>
</dbReference>
<dbReference type="InterPro" id="IPR009327">
    <property type="entry name" value="Cupin_DUF985"/>
</dbReference>
<organism evidence="2 3">
    <name type="scientific">Sphingobium chungbukense</name>
    <dbReference type="NCBI Taxonomy" id="56193"/>
    <lineage>
        <taxon>Bacteria</taxon>
        <taxon>Pseudomonadati</taxon>
        <taxon>Pseudomonadota</taxon>
        <taxon>Alphaproteobacteria</taxon>
        <taxon>Sphingomonadales</taxon>
        <taxon>Sphingomonadaceae</taxon>
        <taxon>Sphingobium</taxon>
    </lineage>
</organism>
<dbReference type="Proteomes" id="UP000033874">
    <property type="component" value="Unassembled WGS sequence"/>
</dbReference>
<dbReference type="RefSeq" id="WP_046763073.1">
    <property type="nucleotide sequence ID" value="NZ_LBIC01000003.1"/>
</dbReference>
<dbReference type="PANTHER" id="PTHR33387:SF3">
    <property type="entry name" value="DUF985 DOMAIN-CONTAINING PROTEIN"/>
    <property type="match status" value="1"/>
</dbReference>
<accession>A0A0M3AWB2</accession>
<dbReference type="AlphaFoldDB" id="A0A0M3AWB2"/>